<dbReference type="Gene3D" id="1.25.40.10">
    <property type="entry name" value="Tetratricopeptide repeat domain"/>
    <property type="match status" value="1"/>
</dbReference>
<dbReference type="InterPro" id="IPR010982">
    <property type="entry name" value="Lambda_DNA-bd_dom_sf"/>
</dbReference>
<dbReference type="InterPro" id="IPR053163">
    <property type="entry name" value="HTH-type_regulator_Rgg"/>
</dbReference>
<sequence length="291" mass="34250">MDNYGTSFQLLRKGKHLTLNQLSDNIISPQQLSKFERNIHSITVPVFIELLERMNVSINEFMVYHNQQAQFSQGKFLSQLEAAIAEKKGQTMKDLIFQEKNLYNRDKNIRHLHNINILQQNILKMKNQPVNQELSKEISDYLFDCEDWAFYELCLFNNYLEFLSISFIENLIKDASIKAKKFSRLLLNQNIETVLYCNVIFHLLEIDKLNIVPNLISLAKKNLTNTVFFFDMNRLNFLEGIYLIKIGNTAIGKRKCAKALSIFEHFDTKYYFQSHRQDLIDFFGSDFSLED</sequence>
<protein>
    <submittedName>
        <fullName evidence="2">Helix-turn-helix domain-containing protein</fullName>
    </submittedName>
</protein>
<name>A0ABS0LR58_9LACT</name>
<gene>
    <name evidence="2" type="ORF">HZY91_06990</name>
</gene>
<dbReference type="Pfam" id="PF01381">
    <property type="entry name" value="HTH_3"/>
    <property type="match status" value="1"/>
</dbReference>
<comment type="caution">
    <text evidence="2">The sequence shown here is derived from an EMBL/GenBank/DDBJ whole genome shotgun (WGS) entry which is preliminary data.</text>
</comment>
<dbReference type="Pfam" id="PF21259">
    <property type="entry name" value="Rgg_C"/>
    <property type="match status" value="1"/>
</dbReference>
<dbReference type="CDD" id="cd00093">
    <property type="entry name" value="HTH_XRE"/>
    <property type="match status" value="1"/>
</dbReference>
<dbReference type="Proteomes" id="UP000721415">
    <property type="component" value="Unassembled WGS sequence"/>
</dbReference>
<feature type="domain" description="HTH cro/C1-type" evidence="1">
    <location>
        <begin position="8"/>
        <end position="61"/>
    </location>
</feature>
<accession>A0ABS0LR58</accession>
<keyword evidence="3" id="KW-1185">Reference proteome</keyword>
<dbReference type="NCBIfam" id="TIGR01716">
    <property type="entry name" value="RGG_Cterm"/>
    <property type="match status" value="1"/>
</dbReference>
<reference evidence="2 3" key="1">
    <citation type="submission" date="2020-07" db="EMBL/GenBank/DDBJ databases">
        <title>Facklamia lactis sp. nov., isolated from raw milk.</title>
        <authorList>
            <person name="Doll E.V."/>
            <person name="Huptas C."/>
            <person name="Staib L."/>
            <person name="Wenning M."/>
            <person name="Scherer S."/>
        </authorList>
    </citation>
    <scope>NUCLEOTIDE SEQUENCE [LARGE SCALE GENOMIC DNA]</scope>
    <source>
        <strain evidence="2 3">DSM 111018</strain>
    </source>
</reference>
<proteinExistence type="predicted"/>
<dbReference type="RefSeq" id="WP_197115562.1">
    <property type="nucleotide sequence ID" value="NZ_JACBXQ010000004.1"/>
</dbReference>
<dbReference type="InterPro" id="IPR001387">
    <property type="entry name" value="Cro/C1-type_HTH"/>
</dbReference>
<dbReference type="SUPFAM" id="SSF47413">
    <property type="entry name" value="lambda repressor-like DNA-binding domains"/>
    <property type="match status" value="1"/>
</dbReference>
<evidence type="ECO:0000313" key="3">
    <source>
        <dbReference type="Proteomes" id="UP000721415"/>
    </source>
</evidence>
<evidence type="ECO:0000313" key="2">
    <source>
        <dbReference type="EMBL" id="MBG9986639.1"/>
    </source>
</evidence>
<evidence type="ECO:0000259" key="1">
    <source>
        <dbReference type="PROSITE" id="PS50943"/>
    </source>
</evidence>
<dbReference type="PROSITE" id="PS50943">
    <property type="entry name" value="HTH_CROC1"/>
    <property type="match status" value="1"/>
</dbReference>
<dbReference type="PANTHER" id="PTHR37038">
    <property type="entry name" value="TRANSCRIPTIONAL REGULATOR-RELATED"/>
    <property type="match status" value="1"/>
</dbReference>
<organism evidence="2 3">
    <name type="scientific">Facklamia lactis</name>
    <dbReference type="NCBI Taxonomy" id="2749967"/>
    <lineage>
        <taxon>Bacteria</taxon>
        <taxon>Bacillati</taxon>
        <taxon>Bacillota</taxon>
        <taxon>Bacilli</taxon>
        <taxon>Lactobacillales</taxon>
        <taxon>Aerococcaceae</taxon>
        <taxon>Facklamia</taxon>
    </lineage>
</organism>
<dbReference type="EMBL" id="JACBXQ010000004">
    <property type="protein sequence ID" value="MBG9986639.1"/>
    <property type="molecule type" value="Genomic_DNA"/>
</dbReference>
<dbReference type="SMART" id="SM00530">
    <property type="entry name" value="HTH_XRE"/>
    <property type="match status" value="1"/>
</dbReference>
<dbReference type="InterPro" id="IPR010057">
    <property type="entry name" value="Transcription_activator_Rgg_C"/>
</dbReference>
<dbReference type="InterPro" id="IPR011990">
    <property type="entry name" value="TPR-like_helical_dom_sf"/>
</dbReference>